<dbReference type="PANTHER" id="PTHR30157:SF0">
    <property type="entry name" value="NADPH-DEPENDENT FERRIC-CHELATE REDUCTASE"/>
    <property type="match status" value="1"/>
</dbReference>
<name>A0A3N0DU11_9ACTN</name>
<keyword evidence="4" id="KW-1185">Reference proteome</keyword>
<dbReference type="InterPro" id="IPR039374">
    <property type="entry name" value="SIP_fam"/>
</dbReference>
<dbReference type="PANTHER" id="PTHR30157">
    <property type="entry name" value="FERRIC REDUCTASE, NADPH-DEPENDENT"/>
    <property type="match status" value="1"/>
</dbReference>
<sequence length="256" mass="27920">MNARPDARALSGTVTGREVLGDHLVRVTIDVPGFRSTGVPDEWVALTVPGQFQTRYYTVRAHEGERIVLDVVIHDEGLVTQWAQTECVGDVVGISEPKGSFDLPDDASWVVLVGDLTGLPAIARIGETVGLPVTAYVETPDEPLDDYTDLPISWVDAPGAEQSGLATLVQRLDWPEGPGYFWMAGESAQMREIRRHVRHDLGRASTAYDVMGYWSGSRGRQRRAVDPGPIYAAGKAAGKSDEQIWDDYDQARGNSG</sequence>
<organism evidence="3 4">
    <name type="scientific">Nocardioides marmorisolisilvae</name>
    <dbReference type="NCBI Taxonomy" id="1542737"/>
    <lineage>
        <taxon>Bacteria</taxon>
        <taxon>Bacillati</taxon>
        <taxon>Actinomycetota</taxon>
        <taxon>Actinomycetes</taxon>
        <taxon>Propionibacteriales</taxon>
        <taxon>Nocardioidaceae</taxon>
        <taxon>Nocardioides</taxon>
    </lineage>
</organism>
<feature type="domain" description="FAD-binding FR-type" evidence="2">
    <location>
        <begin position="7"/>
        <end position="104"/>
    </location>
</feature>
<dbReference type="EMBL" id="RJSG01000002">
    <property type="protein sequence ID" value="RNL78883.1"/>
    <property type="molecule type" value="Genomic_DNA"/>
</dbReference>
<dbReference type="SUPFAM" id="SSF63380">
    <property type="entry name" value="Riboflavin synthase domain-like"/>
    <property type="match status" value="1"/>
</dbReference>
<accession>A0A3N0DU11</accession>
<evidence type="ECO:0000256" key="1">
    <source>
        <dbReference type="SAM" id="MobiDB-lite"/>
    </source>
</evidence>
<dbReference type="CDD" id="cd06193">
    <property type="entry name" value="siderophore_interacting"/>
    <property type="match status" value="1"/>
</dbReference>
<gene>
    <name evidence="3" type="ORF">EFL95_07435</name>
</gene>
<dbReference type="Gene3D" id="3.40.50.80">
    <property type="entry name" value="Nucleotide-binding domain of ferredoxin-NADP reductase (FNR) module"/>
    <property type="match status" value="1"/>
</dbReference>
<protein>
    <submittedName>
        <fullName evidence="3">Siderophore-interacting protein</fullName>
    </submittedName>
</protein>
<dbReference type="OrthoDB" id="3291337at2"/>
<dbReference type="Proteomes" id="UP000277094">
    <property type="component" value="Unassembled WGS sequence"/>
</dbReference>
<evidence type="ECO:0000313" key="3">
    <source>
        <dbReference type="EMBL" id="RNL78883.1"/>
    </source>
</evidence>
<evidence type="ECO:0000313" key="4">
    <source>
        <dbReference type="Proteomes" id="UP000277094"/>
    </source>
</evidence>
<evidence type="ECO:0000259" key="2">
    <source>
        <dbReference type="PROSITE" id="PS51384"/>
    </source>
</evidence>
<reference evidence="3 4" key="1">
    <citation type="submission" date="2018-11" db="EMBL/GenBank/DDBJ databases">
        <authorList>
            <person name="Li F."/>
        </authorList>
    </citation>
    <scope>NUCLEOTIDE SEQUENCE [LARGE SCALE GENOMIC DNA]</scope>
    <source>
        <strain evidence="3 4">KIS18-7</strain>
    </source>
</reference>
<comment type="caution">
    <text evidence="3">The sequence shown here is derived from an EMBL/GenBank/DDBJ whole genome shotgun (WGS) entry which is preliminary data.</text>
</comment>
<dbReference type="Gene3D" id="2.40.30.10">
    <property type="entry name" value="Translation factors"/>
    <property type="match status" value="1"/>
</dbReference>
<dbReference type="Pfam" id="PF04954">
    <property type="entry name" value="SIP"/>
    <property type="match status" value="1"/>
</dbReference>
<dbReference type="InterPro" id="IPR013113">
    <property type="entry name" value="SIP_FAD-bd"/>
</dbReference>
<dbReference type="Pfam" id="PF08021">
    <property type="entry name" value="FAD_binding_9"/>
    <property type="match status" value="1"/>
</dbReference>
<dbReference type="InterPro" id="IPR017938">
    <property type="entry name" value="Riboflavin_synthase-like_b-brl"/>
</dbReference>
<dbReference type="InterPro" id="IPR039261">
    <property type="entry name" value="FNR_nucleotide-bd"/>
</dbReference>
<dbReference type="GO" id="GO:0016491">
    <property type="term" value="F:oxidoreductase activity"/>
    <property type="evidence" value="ECO:0007669"/>
    <property type="project" value="InterPro"/>
</dbReference>
<dbReference type="PROSITE" id="PS51384">
    <property type="entry name" value="FAD_FR"/>
    <property type="match status" value="1"/>
</dbReference>
<dbReference type="RefSeq" id="WP_123233385.1">
    <property type="nucleotide sequence ID" value="NZ_RJSG01000002.1"/>
</dbReference>
<feature type="region of interest" description="Disordered" evidence="1">
    <location>
        <begin position="234"/>
        <end position="256"/>
    </location>
</feature>
<proteinExistence type="predicted"/>
<dbReference type="AlphaFoldDB" id="A0A3N0DU11"/>
<dbReference type="InterPro" id="IPR017927">
    <property type="entry name" value="FAD-bd_FR_type"/>
</dbReference>
<dbReference type="InterPro" id="IPR007037">
    <property type="entry name" value="SIP_rossman_dom"/>
</dbReference>